<evidence type="ECO:0000256" key="13">
    <source>
        <dbReference type="ARBA" id="ARBA00022968"/>
    </source>
</evidence>
<dbReference type="InterPro" id="IPR014782">
    <property type="entry name" value="Peptidase_M1_dom"/>
</dbReference>
<dbReference type="Gene3D" id="1.10.390.10">
    <property type="entry name" value="Neutral Protease Domain 2"/>
    <property type="match status" value="1"/>
</dbReference>
<dbReference type="Pfam" id="PF17900">
    <property type="entry name" value="Peptidase_M1_N"/>
    <property type="match status" value="1"/>
</dbReference>
<keyword evidence="15 23" id="KW-0482">Metalloprotease</keyword>
<keyword evidence="17" id="KW-1015">Disulfide bond</keyword>
<dbReference type="CDD" id="cd09601">
    <property type="entry name" value="M1_APN-Q_like"/>
    <property type="match status" value="1"/>
</dbReference>
<dbReference type="FunFam" id="2.60.40.1910:FF:000008">
    <property type="entry name" value="Aminopeptidase"/>
    <property type="match status" value="1"/>
</dbReference>
<dbReference type="GO" id="GO:0098552">
    <property type="term" value="C:side of membrane"/>
    <property type="evidence" value="ECO:0007669"/>
    <property type="project" value="UniProtKB-KW"/>
</dbReference>
<comment type="cofactor">
    <cofactor evidence="21 23">
        <name>Zn(2+)</name>
        <dbReference type="ChEBI" id="CHEBI:29105"/>
    </cofactor>
    <text evidence="21 23">Binds 1 zinc ion per subunit.</text>
</comment>
<comment type="catalytic activity">
    <reaction evidence="1">
        <text>Release of an N-terminal amino acid, Xaa-|-Yaa- from a peptide, amide or arylamide. Xaa is preferably Ala, but may be most amino acids including Pro (slow action). When a terminal hydrophobic residue is followed by a prolyl residue, the two may be released as an intact Xaa-Pro dipeptide.</text>
        <dbReference type="EC" id="3.4.11.2"/>
    </reaction>
</comment>
<name>A0AAD7Z535_DIPPU</name>
<dbReference type="Gene3D" id="1.25.50.20">
    <property type="match status" value="2"/>
</dbReference>
<reference evidence="27" key="2">
    <citation type="submission" date="2023-05" db="EMBL/GenBank/DDBJ databases">
        <authorList>
            <person name="Fouks B."/>
        </authorList>
    </citation>
    <scope>NUCLEOTIDE SEQUENCE</scope>
    <source>
        <strain evidence="27">Stay&amp;Tobe</strain>
        <tissue evidence="27">Testes</tissue>
    </source>
</reference>
<keyword evidence="11 23" id="KW-0378">Hydrolase</keyword>
<feature type="binding site" evidence="21">
    <location>
        <position position="481"/>
    </location>
    <ligand>
        <name>Zn(2+)</name>
        <dbReference type="ChEBI" id="CHEBI:29105"/>
        <note>catalytic</note>
    </ligand>
</feature>
<keyword evidence="23" id="KW-0031">Aminopeptidase</keyword>
<proteinExistence type="inferred from homology"/>
<evidence type="ECO:0000256" key="3">
    <source>
        <dbReference type="ARBA" id="ARBA00004609"/>
    </source>
</evidence>
<keyword evidence="12 21" id="KW-0862">Zinc</keyword>
<evidence type="ECO:0000256" key="19">
    <source>
        <dbReference type="ARBA" id="ARBA00023288"/>
    </source>
</evidence>
<dbReference type="GO" id="GO:0070006">
    <property type="term" value="F:metalloaminopeptidase activity"/>
    <property type="evidence" value="ECO:0007669"/>
    <property type="project" value="TreeGrafter"/>
</dbReference>
<feature type="domain" description="Peptidase M1 membrane alanine aminopeptidase" evidence="24">
    <location>
        <begin position="384"/>
        <end position="593"/>
    </location>
</feature>
<gene>
    <name evidence="27" type="ORF">L9F63_008679</name>
</gene>
<feature type="domain" description="Aminopeptidase N-like N-terminal" evidence="26">
    <location>
        <begin position="169"/>
        <end position="350"/>
    </location>
</feature>
<keyword evidence="9 21" id="KW-0479">Metal-binding</keyword>
<dbReference type="InterPro" id="IPR050344">
    <property type="entry name" value="Peptidase_M1_aminopeptidases"/>
</dbReference>
<dbReference type="AlphaFoldDB" id="A0AAD7Z535"/>
<reference evidence="27" key="1">
    <citation type="journal article" date="2023" name="IScience">
        <title>Live-bearing cockroach genome reveals convergent evolutionary mechanisms linked to viviparity in insects and beyond.</title>
        <authorList>
            <person name="Fouks B."/>
            <person name="Harrison M.C."/>
            <person name="Mikhailova A.A."/>
            <person name="Marchal E."/>
            <person name="English S."/>
            <person name="Carruthers M."/>
            <person name="Jennings E.C."/>
            <person name="Chiamaka E.L."/>
            <person name="Frigard R.A."/>
            <person name="Pippel M."/>
            <person name="Attardo G.M."/>
            <person name="Benoit J.B."/>
            <person name="Bornberg-Bauer E."/>
            <person name="Tobe S.S."/>
        </authorList>
    </citation>
    <scope>NUCLEOTIDE SEQUENCE</scope>
    <source>
        <strain evidence="27">Stay&amp;Tobe</strain>
    </source>
</reference>
<keyword evidence="10" id="KW-0732">Signal</keyword>
<dbReference type="InterPro" id="IPR045357">
    <property type="entry name" value="Aminopeptidase_N-like_N"/>
</dbReference>
<dbReference type="GO" id="GO:0042277">
    <property type="term" value="F:peptide binding"/>
    <property type="evidence" value="ECO:0007669"/>
    <property type="project" value="TreeGrafter"/>
</dbReference>
<sequence length="907" mass="104165">WRVKQPMIPWAYLSRRNNKILSGYLEKSINETSEIRKQDAASVFSAVYSNPKGVNVAFNFLINNYKDISNSTASYYEYTFNIVLLIKIMCDFSYGGMNALGNILTENNDELGSAAEAGRNAVESAKADLSWTNKHKEEILTWIKEKITVLATLLIAAVVSYRLPDHTIPISYDVKLKTDVNTTFKFTGEVAITVEIVEETDVIILHSTGLDIISLTIDGSEHDNYTLASDDTHFLTIYLNETIPIGEYATIEIEFEGELADDMYGFYKSSYATNEGTKWLAATQFQATHARKVFPCFDEPDFKAKFTIQLTIPKHYHALANTPLAEEPFEEEEGWLINKFKETDIMSTYLVAFVVSDFVYVTDQDAKYYFTAWAREEAIEKADYSQNIGPELVDWFEEYTGIDYTFEKIDQVALPDFAAGAMENWGLITYREHFRRLLYYDEASTESNKKSTALVVAHELAHMWFGNLITLQWWGDTWLNEGFARYFQYFSTSYVEEDWRLMDQFLVDQQQGVFATDALTSAQALSSFCETPAEISAKFTTISYSKGGSILRMVSHILTPDTFQAGLKKYLNEFKEKNTIPQDLFDALEAQRAEDNRAAPRINNFLPLWTTQPGFPVLTVDRQGNVFNVSQERFLLKEDEESTQENWWIPLTWTKESEAPDGFEKTQPMEWLSGYDYDTIQLDIEPTEWIIFNNQEAGYYRVNYNDENWKLIINGLHNNPEKFHVLNRAQLVDDALNLARAGKLSYQIALEVLDYLHNENDYIPWASAFSALSFLNRRLISIDGHEDFKTYVLKLIDATYESIGFEVNADDNHITHLHRATLINWACTFEHEHCVEQSSKKFNDYFTDNTNLVPANLRSVVYCTALRSGGKDEWDFLWDIYVNSRIAAEKVVILSALGCTEDEDLLT</sequence>
<dbReference type="GO" id="GO:0005615">
    <property type="term" value="C:extracellular space"/>
    <property type="evidence" value="ECO:0007669"/>
    <property type="project" value="TreeGrafter"/>
</dbReference>
<dbReference type="FunFam" id="2.60.40.1730:FF:000012">
    <property type="entry name" value="Aminopeptidase N"/>
    <property type="match status" value="1"/>
</dbReference>
<evidence type="ECO:0000259" key="24">
    <source>
        <dbReference type="Pfam" id="PF01433"/>
    </source>
</evidence>
<comment type="caution">
    <text evidence="27">The sequence shown here is derived from an EMBL/GenBank/DDBJ whole genome shotgun (WGS) entry which is preliminary data.</text>
</comment>
<protein>
    <recommendedName>
        <fullName evidence="23">Aminopeptidase</fullName>
        <ecNumber evidence="23">3.4.11.-</ecNumber>
    </recommendedName>
</protein>
<evidence type="ECO:0000256" key="7">
    <source>
        <dbReference type="ARBA" id="ARBA00022670"/>
    </source>
</evidence>
<dbReference type="PRINTS" id="PR00756">
    <property type="entry name" value="ALADIPTASE"/>
</dbReference>
<keyword evidence="5" id="KW-1003">Cell membrane</keyword>
<feature type="site" description="Transition state stabilizer" evidence="22">
    <location>
        <position position="544"/>
    </location>
</feature>
<keyword evidence="7 23" id="KW-0645">Protease</keyword>
<dbReference type="PANTHER" id="PTHR11533:SF301">
    <property type="entry name" value="AMINOPEPTIDASE"/>
    <property type="match status" value="1"/>
</dbReference>
<keyword evidence="18" id="KW-0325">Glycoprotein</keyword>
<dbReference type="Proteomes" id="UP001233999">
    <property type="component" value="Unassembled WGS sequence"/>
</dbReference>
<feature type="active site" description="Proton acceptor" evidence="20">
    <location>
        <position position="459"/>
    </location>
</feature>
<keyword evidence="6" id="KW-0336">GPI-anchor</keyword>
<evidence type="ECO:0000313" key="27">
    <source>
        <dbReference type="EMBL" id="KAJ9573937.1"/>
    </source>
</evidence>
<dbReference type="SUPFAM" id="SSF55486">
    <property type="entry name" value="Metalloproteases ('zincins'), catalytic domain"/>
    <property type="match status" value="1"/>
</dbReference>
<comment type="subcellular location">
    <subcellularLocation>
        <location evidence="3">Cell membrane</location>
        <topology evidence="3">Lipid-anchor</topology>
        <topology evidence="3">GPI-anchor</topology>
    </subcellularLocation>
    <subcellularLocation>
        <location evidence="2">Membrane</location>
        <topology evidence="2">Single-pass type II membrane protein</topology>
    </subcellularLocation>
</comment>
<evidence type="ECO:0000256" key="12">
    <source>
        <dbReference type="ARBA" id="ARBA00022833"/>
    </source>
</evidence>
<dbReference type="InterPro" id="IPR034016">
    <property type="entry name" value="M1_APN-typ"/>
</dbReference>
<evidence type="ECO:0000256" key="4">
    <source>
        <dbReference type="ARBA" id="ARBA00010136"/>
    </source>
</evidence>
<dbReference type="PANTHER" id="PTHR11533">
    <property type="entry name" value="PROTEASE M1 ZINC METALLOPROTEASE"/>
    <property type="match status" value="1"/>
</dbReference>
<comment type="similarity">
    <text evidence="4 23">Belongs to the peptidase M1 family.</text>
</comment>
<keyword evidence="19" id="KW-0449">Lipoprotein</keyword>
<dbReference type="SUPFAM" id="SSF63737">
    <property type="entry name" value="Leukotriene A4 hydrolase N-terminal domain"/>
    <property type="match status" value="1"/>
</dbReference>
<feature type="binding site" evidence="21">
    <location>
        <position position="462"/>
    </location>
    <ligand>
        <name>Zn(2+)</name>
        <dbReference type="ChEBI" id="CHEBI:29105"/>
        <note>catalytic</note>
    </ligand>
</feature>
<dbReference type="GO" id="GO:0006508">
    <property type="term" value="P:proteolysis"/>
    <property type="evidence" value="ECO:0007669"/>
    <property type="project" value="UniProtKB-KW"/>
</dbReference>
<keyword evidence="14" id="KW-1133">Transmembrane helix</keyword>
<dbReference type="EC" id="3.4.11.-" evidence="23"/>
<feature type="domain" description="ERAP1-like C-terminal" evidence="25">
    <location>
        <begin position="689"/>
        <end position="906"/>
    </location>
</feature>
<dbReference type="InterPro" id="IPR024571">
    <property type="entry name" value="ERAP1-like_C_dom"/>
</dbReference>
<dbReference type="Pfam" id="PF11838">
    <property type="entry name" value="ERAP1_C"/>
    <property type="match status" value="1"/>
</dbReference>
<evidence type="ECO:0000256" key="17">
    <source>
        <dbReference type="ARBA" id="ARBA00023157"/>
    </source>
</evidence>
<keyword evidence="16" id="KW-0472">Membrane</keyword>
<evidence type="ECO:0000256" key="11">
    <source>
        <dbReference type="ARBA" id="ARBA00022801"/>
    </source>
</evidence>
<evidence type="ECO:0000256" key="2">
    <source>
        <dbReference type="ARBA" id="ARBA00004606"/>
    </source>
</evidence>
<evidence type="ECO:0000313" key="28">
    <source>
        <dbReference type="Proteomes" id="UP001233999"/>
    </source>
</evidence>
<feature type="non-terminal residue" evidence="27">
    <location>
        <position position="1"/>
    </location>
</feature>
<evidence type="ECO:0000256" key="1">
    <source>
        <dbReference type="ARBA" id="ARBA00000098"/>
    </source>
</evidence>
<dbReference type="InterPro" id="IPR042097">
    <property type="entry name" value="Aminopeptidase_N-like_N_sf"/>
</dbReference>
<feature type="binding site" evidence="21">
    <location>
        <position position="458"/>
    </location>
    <ligand>
        <name>Zn(2+)</name>
        <dbReference type="ChEBI" id="CHEBI:29105"/>
        <note>catalytic</note>
    </ligand>
</feature>
<dbReference type="GO" id="GO:0016285">
    <property type="term" value="F:alanyl aminopeptidase activity"/>
    <property type="evidence" value="ECO:0007669"/>
    <property type="project" value="UniProtKB-EC"/>
</dbReference>
<evidence type="ECO:0000256" key="20">
    <source>
        <dbReference type="PIRSR" id="PIRSR634016-1"/>
    </source>
</evidence>
<dbReference type="GO" id="GO:0008270">
    <property type="term" value="F:zinc ion binding"/>
    <property type="evidence" value="ECO:0007669"/>
    <property type="project" value="UniProtKB-UniRule"/>
</dbReference>
<dbReference type="InterPro" id="IPR027268">
    <property type="entry name" value="Peptidase_M4/M1_CTD_sf"/>
</dbReference>
<organism evidence="27 28">
    <name type="scientific">Diploptera punctata</name>
    <name type="common">Pacific beetle cockroach</name>
    <dbReference type="NCBI Taxonomy" id="6984"/>
    <lineage>
        <taxon>Eukaryota</taxon>
        <taxon>Metazoa</taxon>
        <taxon>Ecdysozoa</taxon>
        <taxon>Arthropoda</taxon>
        <taxon>Hexapoda</taxon>
        <taxon>Insecta</taxon>
        <taxon>Pterygota</taxon>
        <taxon>Neoptera</taxon>
        <taxon>Polyneoptera</taxon>
        <taxon>Dictyoptera</taxon>
        <taxon>Blattodea</taxon>
        <taxon>Blaberoidea</taxon>
        <taxon>Blaberidae</taxon>
        <taxon>Diplopterinae</taxon>
        <taxon>Diploptera</taxon>
    </lineage>
</organism>
<evidence type="ECO:0000259" key="26">
    <source>
        <dbReference type="Pfam" id="PF17900"/>
    </source>
</evidence>
<dbReference type="FunFam" id="1.25.50.20:FF:000001">
    <property type="entry name" value="Aminopeptidase"/>
    <property type="match status" value="1"/>
</dbReference>
<evidence type="ECO:0000256" key="22">
    <source>
        <dbReference type="PIRSR" id="PIRSR634016-4"/>
    </source>
</evidence>
<dbReference type="GO" id="GO:0005737">
    <property type="term" value="C:cytoplasm"/>
    <property type="evidence" value="ECO:0007669"/>
    <property type="project" value="TreeGrafter"/>
</dbReference>
<accession>A0AAD7Z535</accession>
<evidence type="ECO:0000256" key="6">
    <source>
        <dbReference type="ARBA" id="ARBA00022622"/>
    </source>
</evidence>
<feature type="non-terminal residue" evidence="27">
    <location>
        <position position="907"/>
    </location>
</feature>
<evidence type="ECO:0000256" key="23">
    <source>
        <dbReference type="RuleBase" id="RU364040"/>
    </source>
</evidence>
<evidence type="ECO:0000256" key="5">
    <source>
        <dbReference type="ARBA" id="ARBA00022475"/>
    </source>
</evidence>
<dbReference type="EMBL" id="JASPKZ010010667">
    <property type="protein sequence ID" value="KAJ9573937.1"/>
    <property type="molecule type" value="Genomic_DNA"/>
</dbReference>
<evidence type="ECO:0000256" key="8">
    <source>
        <dbReference type="ARBA" id="ARBA00022692"/>
    </source>
</evidence>
<keyword evidence="13" id="KW-0735">Signal-anchor</keyword>
<keyword evidence="8" id="KW-0812">Transmembrane</keyword>
<dbReference type="Gene3D" id="2.60.40.1910">
    <property type="match status" value="1"/>
</dbReference>
<dbReference type="GO" id="GO:0005886">
    <property type="term" value="C:plasma membrane"/>
    <property type="evidence" value="ECO:0007669"/>
    <property type="project" value="UniProtKB-SubCell"/>
</dbReference>
<dbReference type="Pfam" id="PF01433">
    <property type="entry name" value="Peptidase_M1"/>
    <property type="match status" value="1"/>
</dbReference>
<dbReference type="FunFam" id="1.10.390.10:FF:000016">
    <property type="entry name" value="Glutamyl aminopeptidase"/>
    <property type="match status" value="1"/>
</dbReference>
<dbReference type="Gene3D" id="2.60.40.1730">
    <property type="entry name" value="tricorn interacting facor f3 domain"/>
    <property type="match status" value="1"/>
</dbReference>
<evidence type="ECO:0000256" key="9">
    <source>
        <dbReference type="ARBA" id="ARBA00022723"/>
    </source>
</evidence>
<evidence type="ECO:0000256" key="18">
    <source>
        <dbReference type="ARBA" id="ARBA00023180"/>
    </source>
</evidence>
<dbReference type="InterPro" id="IPR001930">
    <property type="entry name" value="Peptidase_M1"/>
</dbReference>
<dbReference type="GO" id="GO:0043171">
    <property type="term" value="P:peptide catabolic process"/>
    <property type="evidence" value="ECO:0007669"/>
    <property type="project" value="TreeGrafter"/>
</dbReference>
<evidence type="ECO:0000256" key="16">
    <source>
        <dbReference type="ARBA" id="ARBA00023136"/>
    </source>
</evidence>
<keyword evidence="28" id="KW-1185">Reference proteome</keyword>
<evidence type="ECO:0000256" key="14">
    <source>
        <dbReference type="ARBA" id="ARBA00022989"/>
    </source>
</evidence>
<evidence type="ECO:0000256" key="10">
    <source>
        <dbReference type="ARBA" id="ARBA00022729"/>
    </source>
</evidence>
<evidence type="ECO:0000256" key="21">
    <source>
        <dbReference type="PIRSR" id="PIRSR634016-3"/>
    </source>
</evidence>
<evidence type="ECO:0000256" key="15">
    <source>
        <dbReference type="ARBA" id="ARBA00023049"/>
    </source>
</evidence>
<evidence type="ECO:0000259" key="25">
    <source>
        <dbReference type="Pfam" id="PF11838"/>
    </source>
</evidence>